<keyword evidence="3" id="KW-1185">Reference proteome</keyword>
<name>A0ABQ5D1G7_9ASTR</name>
<reference evidence="2" key="1">
    <citation type="journal article" date="2022" name="Int. J. Mol. Sci.">
        <title>Draft Genome of Tanacetum Coccineum: Genomic Comparison of Closely Related Tanacetum-Family Plants.</title>
        <authorList>
            <person name="Yamashiro T."/>
            <person name="Shiraishi A."/>
            <person name="Nakayama K."/>
            <person name="Satake H."/>
        </authorList>
    </citation>
    <scope>NUCLEOTIDE SEQUENCE</scope>
</reference>
<organism evidence="2 3">
    <name type="scientific">Tanacetum coccineum</name>
    <dbReference type="NCBI Taxonomy" id="301880"/>
    <lineage>
        <taxon>Eukaryota</taxon>
        <taxon>Viridiplantae</taxon>
        <taxon>Streptophyta</taxon>
        <taxon>Embryophyta</taxon>
        <taxon>Tracheophyta</taxon>
        <taxon>Spermatophyta</taxon>
        <taxon>Magnoliopsida</taxon>
        <taxon>eudicotyledons</taxon>
        <taxon>Gunneridae</taxon>
        <taxon>Pentapetalae</taxon>
        <taxon>asterids</taxon>
        <taxon>campanulids</taxon>
        <taxon>Asterales</taxon>
        <taxon>Asteraceae</taxon>
        <taxon>Asteroideae</taxon>
        <taxon>Anthemideae</taxon>
        <taxon>Anthemidinae</taxon>
        <taxon>Tanacetum</taxon>
    </lineage>
</organism>
<sequence>MEYADMSMEARVVAEPVVETVVSKPGETEISFEILSAFEPMDVDMVVDPTIATVDEEFEDTMIGVRQSSASIVTPIHVDLNKGTNVSVDPTILKKREYQKSYYQRHKQKKIAEANANMESHTPVGATQDLSVLTRETTLDDQHGSNVLLPLFDQEYNQTMDMDGKLHYINPQLLFTPCIYIIGTNVGVASTVQTRKETLIQKTREYNRSYYQRRKENNNSCGLISPTPVGATQDLSALTRETTLESRYLQLYFYDAESEFEYRLKWPNLDREIVTILSRVLAPNPYVQTFRSLGNLGPLDKYRVKLTASVKVDQRLYNRPTTSEVEGNENITTYKRSIVVYGRFEYPTHIQPYFACYDPLSYPLFFPNGEAGWHSRIPRKGVDIRELVDDDDDVAEDEEVQDAGKPDIFLTMTCNPNWPKIMENLYDRQTAQDRPDLVTRVFRAKLEYLKQQLFANHILSVVWSHIYVIEFQKRGLPHAHFLLILTSADKLANPDHYDKVVCAEIPDPNKQPELHQLVLKHMIHGPCGHLNTLCPCMEGEPKICCWNYPR</sequence>
<protein>
    <submittedName>
        <fullName evidence="2">ATP-dependent DNA helicase PIF1-like protein</fullName>
    </submittedName>
</protein>
<evidence type="ECO:0000313" key="2">
    <source>
        <dbReference type="EMBL" id="GJT32207.1"/>
    </source>
</evidence>
<reference evidence="2" key="2">
    <citation type="submission" date="2022-01" db="EMBL/GenBank/DDBJ databases">
        <authorList>
            <person name="Yamashiro T."/>
            <person name="Shiraishi A."/>
            <person name="Satake H."/>
            <person name="Nakayama K."/>
        </authorList>
    </citation>
    <scope>NUCLEOTIDE SEQUENCE</scope>
</reference>
<dbReference type="EMBL" id="BQNB010014772">
    <property type="protein sequence ID" value="GJT32207.1"/>
    <property type="molecule type" value="Genomic_DNA"/>
</dbReference>
<accession>A0ABQ5D1G7</accession>
<evidence type="ECO:0000313" key="3">
    <source>
        <dbReference type="Proteomes" id="UP001151760"/>
    </source>
</evidence>
<dbReference type="PANTHER" id="PTHR45786">
    <property type="entry name" value="DNA BINDING PROTEIN-LIKE"/>
    <property type="match status" value="1"/>
</dbReference>
<dbReference type="Proteomes" id="UP001151760">
    <property type="component" value="Unassembled WGS sequence"/>
</dbReference>
<evidence type="ECO:0000259" key="1">
    <source>
        <dbReference type="Pfam" id="PF14214"/>
    </source>
</evidence>
<proteinExistence type="predicted"/>
<feature type="domain" description="Helitron helicase-like" evidence="1">
    <location>
        <begin position="400"/>
        <end position="483"/>
    </location>
</feature>
<dbReference type="Pfam" id="PF14214">
    <property type="entry name" value="Helitron_like_N"/>
    <property type="match status" value="1"/>
</dbReference>
<dbReference type="InterPro" id="IPR025476">
    <property type="entry name" value="Helitron_helicase-like"/>
</dbReference>
<comment type="caution">
    <text evidence="2">The sequence shown here is derived from an EMBL/GenBank/DDBJ whole genome shotgun (WGS) entry which is preliminary data.</text>
</comment>
<gene>
    <name evidence="2" type="ORF">Tco_0922626</name>
</gene>
<dbReference type="PANTHER" id="PTHR45786:SF78">
    <property type="entry name" value="ATP-DEPENDENT DNA HELICASE"/>
    <property type="match status" value="1"/>
</dbReference>